<dbReference type="EMBL" id="BAABBN010000002">
    <property type="protein sequence ID" value="GAA3910479.1"/>
    <property type="molecule type" value="Genomic_DNA"/>
</dbReference>
<dbReference type="Gene3D" id="1.10.287.1040">
    <property type="entry name" value="Exonuclease VII, small subunit"/>
    <property type="match status" value="1"/>
</dbReference>
<comment type="catalytic activity">
    <reaction evidence="6">
        <text>Exonucleolytic cleavage in either 5'- to 3'- or 3'- to 5'-direction to yield nucleoside 5'-phosphates.</text>
        <dbReference type="EC" id="3.1.11.6"/>
    </reaction>
</comment>
<dbReference type="RefSeq" id="WP_344794425.1">
    <property type="nucleotide sequence ID" value="NZ_BAABBN010000002.1"/>
</dbReference>
<name>A0ABP7LZC4_9GAMM</name>
<keyword evidence="4 6" id="KW-0378">Hydrolase</keyword>
<dbReference type="PANTHER" id="PTHR34137:SF1">
    <property type="entry name" value="EXODEOXYRIBONUCLEASE 7 SMALL SUBUNIT"/>
    <property type="match status" value="1"/>
</dbReference>
<comment type="subcellular location">
    <subcellularLocation>
        <location evidence="6">Cytoplasm</location>
    </subcellularLocation>
</comment>
<evidence type="ECO:0000313" key="8">
    <source>
        <dbReference type="Proteomes" id="UP001501565"/>
    </source>
</evidence>
<gene>
    <name evidence="6" type="primary">xseB</name>
    <name evidence="7" type="ORF">GCM10022277_01410</name>
</gene>
<keyword evidence="3 6" id="KW-0540">Nuclease</keyword>
<dbReference type="HAMAP" id="MF_00337">
    <property type="entry name" value="Exonuc_7_S"/>
    <property type="match status" value="1"/>
</dbReference>
<dbReference type="InterPro" id="IPR003761">
    <property type="entry name" value="Exonuc_VII_S"/>
</dbReference>
<proteinExistence type="inferred from homology"/>
<sequence>MSNSKKELNFEESLSSLETLVQSLENDNLSLDQALSAFEKGVKLSRNCQAALEQAEQKVTILLGDTEQPFDTHTLSDD</sequence>
<evidence type="ECO:0000256" key="4">
    <source>
        <dbReference type="ARBA" id="ARBA00022801"/>
    </source>
</evidence>
<accession>A0ABP7LZC4</accession>
<dbReference type="NCBIfam" id="NF002140">
    <property type="entry name" value="PRK00977.1-4"/>
    <property type="match status" value="1"/>
</dbReference>
<comment type="subunit">
    <text evidence="6">Heterooligomer composed of large and small subunits.</text>
</comment>
<reference evidence="8" key="1">
    <citation type="journal article" date="2019" name="Int. J. Syst. Evol. Microbiol.">
        <title>The Global Catalogue of Microorganisms (GCM) 10K type strain sequencing project: providing services to taxonomists for standard genome sequencing and annotation.</title>
        <authorList>
            <consortium name="The Broad Institute Genomics Platform"/>
            <consortium name="The Broad Institute Genome Sequencing Center for Infectious Disease"/>
            <person name="Wu L."/>
            <person name="Ma J."/>
        </authorList>
    </citation>
    <scope>NUCLEOTIDE SEQUENCE [LARGE SCALE GENOMIC DNA]</scope>
    <source>
        <strain evidence="8">JCM 17551</strain>
    </source>
</reference>
<organism evidence="7 8">
    <name type="scientific">Litoribacillus peritrichatus</name>
    <dbReference type="NCBI Taxonomy" id="718191"/>
    <lineage>
        <taxon>Bacteria</taxon>
        <taxon>Pseudomonadati</taxon>
        <taxon>Pseudomonadota</taxon>
        <taxon>Gammaproteobacteria</taxon>
        <taxon>Oceanospirillales</taxon>
        <taxon>Oceanospirillaceae</taxon>
        <taxon>Litoribacillus</taxon>
    </lineage>
</organism>
<comment type="similarity">
    <text evidence="1 6">Belongs to the XseB family.</text>
</comment>
<evidence type="ECO:0000313" key="7">
    <source>
        <dbReference type="EMBL" id="GAA3910479.1"/>
    </source>
</evidence>
<dbReference type="Pfam" id="PF02609">
    <property type="entry name" value="Exonuc_VII_S"/>
    <property type="match status" value="1"/>
</dbReference>
<keyword evidence="2 6" id="KW-0963">Cytoplasm</keyword>
<evidence type="ECO:0000256" key="6">
    <source>
        <dbReference type="HAMAP-Rule" id="MF_00337"/>
    </source>
</evidence>
<evidence type="ECO:0000256" key="1">
    <source>
        <dbReference type="ARBA" id="ARBA00009998"/>
    </source>
</evidence>
<evidence type="ECO:0000256" key="5">
    <source>
        <dbReference type="ARBA" id="ARBA00022839"/>
    </source>
</evidence>
<dbReference type="EC" id="3.1.11.6" evidence="6"/>
<dbReference type="PIRSF" id="PIRSF006488">
    <property type="entry name" value="Exonuc_VII_S"/>
    <property type="match status" value="1"/>
</dbReference>
<dbReference type="PANTHER" id="PTHR34137">
    <property type="entry name" value="EXODEOXYRIBONUCLEASE 7 SMALL SUBUNIT"/>
    <property type="match status" value="1"/>
</dbReference>
<keyword evidence="5 6" id="KW-0269">Exonuclease</keyword>
<comment type="function">
    <text evidence="6">Bidirectionally degrades single-stranded DNA into large acid-insoluble oligonucleotides, which are then degraded further into small acid-soluble oligonucleotides.</text>
</comment>
<dbReference type="InterPro" id="IPR037004">
    <property type="entry name" value="Exonuc_VII_ssu_sf"/>
</dbReference>
<evidence type="ECO:0000256" key="3">
    <source>
        <dbReference type="ARBA" id="ARBA00022722"/>
    </source>
</evidence>
<evidence type="ECO:0000256" key="2">
    <source>
        <dbReference type="ARBA" id="ARBA00022490"/>
    </source>
</evidence>
<dbReference type="NCBIfam" id="TIGR01280">
    <property type="entry name" value="xseB"/>
    <property type="match status" value="1"/>
</dbReference>
<dbReference type="SUPFAM" id="SSF116842">
    <property type="entry name" value="XseB-like"/>
    <property type="match status" value="1"/>
</dbReference>
<comment type="caution">
    <text evidence="7">The sequence shown here is derived from an EMBL/GenBank/DDBJ whole genome shotgun (WGS) entry which is preliminary data.</text>
</comment>
<protein>
    <recommendedName>
        <fullName evidence="6">Exodeoxyribonuclease 7 small subunit</fullName>
        <ecNumber evidence="6">3.1.11.6</ecNumber>
    </recommendedName>
    <alternativeName>
        <fullName evidence="6">Exodeoxyribonuclease VII small subunit</fullName>
        <shortName evidence="6">Exonuclease VII small subunit</shortName>
    </alternativeName>
</protein>
<dbReference type="Proteomes" id="UP001501565">
    <property type="component" value="Unassembled WGS sequence"/>
</dbReference>
<keyword evidence="8" id="KW-1185">Reference proteome</keyword>